<keyword evidence="3" id="KW-1185">Reference proteome</keyword>
<dbReference type="InterPro" id="IPR023804">
    <property type="entry name" value="DUF3792_TM"/>
</dbReference>
<feature type="transmembrane region" description="Helical" evidence="1">
    <location>
        <begin position="43"/>
        <end position="62"/>
    </location>
</feature>
<keyword evidence="1" id="KW-0812">Transmembrane</keyword>
<dbReference type="RefSeq" id="WP_089652640.1">
    <property type="nucleotide sequence ID" value="NZ_FNIZ01000010.1"/>
</dbReference>
<sequence length="127" mass="13574">MKKLLSGVLGYGVGSIFILMIVFAGVLAVLLRFTGMEYETLNQLALVAGISILAIGGMLAAYKGEQKGWLSGGMTGLIFVSAMILFQVIFENSWVSLPQLSYFGGLVLAAWLGGMIGVNLPRKTVKR</sequence>
<evidence type="ECO:0000313" key="3">
    <source>
        <dbReference type="Proteomes" id="UP000198860"/>
    </source>
</evidence>
<feature type="transmembrane region" description="Helical" evidence="1">
    <location>
        <begin position="102"/>
        <end position="120"/>
    </location>
</feature>
<name>A0A1H0P1M0_HALAD</name>
<dbReference type="AlphaFoldDB" id="A0A1H0P1M0"/>
<dbReference type="OrthoDB" id="2988991at2"/>
<proteinExistence type="predicted"/>
<dbReference type="EMBL" id="FNIZ01000010">
    <property type="protein sequence ID" value="SDO98864.1"/>
    <property type="molecule type" value="Genomic_DNA"/>
</dbReference>
<gene>
    <name evidence="2" type="ORF">SAMN05421677_11037</name>
</gene>
<feature type="transmembrane region" description="Helical" evidence="1">
    <location>
        <begin position="7"/>
        <end position="31"/>
    </location>
</feature>
<organism evidence="2 3">
    <name type="scientific">Halobacillus aidingensis</name>
    <dbReference type="NCBI Taxonomy" id="240303"/>
    <lineage>
        <taxon>Bacteria</taxon>
        <taxon>Bacillati</taxon>
        <taxon>Bacillota</taxon>
        <taxon>Bacilli</taxon>
        <taxon>Bacillales</taxon>
        <taxon>Bacillaceae</taxon>
        <taxon>Halobacillus</taxon>
    </lineage>
</organism>
<dbReference type="STRING" id="240303.SAMN05421677_11037"/>
<accession>A0A1H0P1M0</accession>
<keyword evidence="1" id="KW-1133">Transmembrane helix</keyword>
<feature type="transmembrane region" description="Helical" evidence="1">
    <location>
        <begin position="69"/>
        <end position="90"/>
    </location>
</feature>
<evidence type="ECO:0000256" key="1">
    <source>
        <dbReference type="SAM" id="Phobius"/>
    </source>
</evidence>
<dbReference type="Proteomes" id="UP000198860">
    <property type="component" value="Unassembled WGS sequence"/>
</dbReference>
<evidence type="ECO:0000313" key="2">
    <source>
        <dbReference type="EMBL" id="SDO98864.1"/>
    </source>
</evidence>
<dbReference type="NCBIfam" id="TIGR04086">
    <property type="entry name" value="TIGR04086_membr"/>
    <property type="match status" value="1"/>
</dbReference>
<dbReference type="Pfam" id="PF12670">
    <property type="entry name" value="DUF3792"/>
    <property type="match status" value="1"/>
</dbReference>
<keyword evidence="1" id="KW-0472">Membrane</keyword>
<protein>
    <submittedName>
        <fullName evidence="2">Putative membrane protein, TIGR04086 family</fullName>
    </submittedName>
</protein>
<reference evidence="3" key="1">
    <citation type="submission" date="2016-10" db="EMBL/GenBank/DDBJ databases">
        <authorList>
            <person name="Varghese N."/>
            <person name="Submissions S."/>
        </authorList>
    </citation>
    <scope>NUCLEOTIDE SEQUENCE [LARGE SCALE GENOMIC DNA]</scope>
    <source>
        <strain evidence="3">CGMCC 1.3703</strain>
    </source>
</reference>